<feature type="domain" description="Mur ligase N-terminal catalytic" evidence="13">
    <location>
        <begin position="25"/>
        <end position="99"/>
    </location>
</feature>
<dbReference type="EC" id="6.3.2.13" evidence="11"/>
<dbReference type="Gene3D" id="3.40.1390.10">
    <property type="entry name" value="MurE/MurF, N-terminal domain"/>
    <property type="match status" value="1"/>
</dbReference>
<keyword evidence="6 11" id="KW-0067">ATP-binding</keyword>
<dbReference type="GO" id="GO:0008765">
    <property type="term" value="F:UDP-N-acetylmuramoylalanyl-D-glutamate-2,6-diaminopimelate ligase activity"/>
    <property type="evidence" value="ECO:0007669"/>
    <property type="project" value="UniProtKB-UniRule"/>
</dbReference>
<gene>
    <name evidence="11" type="primary">murE</name>
    <name evidence="16" type="ORF">NAF29_03680</name>
</gene>
<dbReference type="AlphaFoldDB" id="A0AA42B6K4"/>
<keyword evidence="5 11" id="KW-0547">Nucleotide-binding</keyword>
<dbReference type="HAMAP" id="MF_00208">
    <property type="entry name" value="MurE"/>
    <property type="match status" value="1"/>
</dbReference>
<dbReference type="Pfam" id="PF08245">
    <property type="entry name" value="Mur_ligase_M"/>
    <property type="match status" value="1"/>
</dbReference>
<evidence type="ECO:0000256" key="12">
    <source>
        <dbReference type="RuleBase" id="RU004135"/>
    </source>
</evidence>
<dbReference type="Pfam" id="PF01225">
    <property type="entry name" value="Mur_ligase"/>
    <property type="match status" value="1"/>
</dbReference>
<keyword evidence="9 11" id="KW-0131">Cell cycle</keyword>
<keyword evidence="11" id="KW-0460">Magnesium</keyword>
<dbReference type="PANTHER" id="PTHR23135">
    <property type="entry name" value="MUR LIGASE FAMILY MEMBER"/>
    <property type="match status" value="1"/>
</dbReference>
<comment type="catalytic activity">
    <reaction evidence="11">
        <text>UDP-N-acetyl-alpha-D-muramoyl-L-alanyl-D-glutamate + meso-2,6-diaminopimelate + ATP = UDP-N-acetyl-alpha-D-muramoyl-L-alanyl-gamma-D-glutamyl-meso-2,6-diaminopimelate + ADP + phosphate + H(+)</text>
        <dbReference type="Rhea" id="RHEA:23676"/>
        <dbReference type="ChEBI" id="CHEBI:15378"/>
        <dbReference type="ChEBI" id="CHEBI:30616"/>
        <dbReference type="ChEBI" id="CHEBI:43474"/>
        <dbReference type="ChEBI" id="CHEBI:57791"/>
        <dbReference type="ChEBI" id="CHEBI:83900"/>
        <dbReference type="ChEBI" id="CHEBI:83905"/>
        <dbReference type="ChEBI" id="CHEBI:456216"/>
        <dbReference type="EC" id="6.3.2.13"/>
    </reaction>
</comment>
<dbReference type="GO" id="GO:0009252">
    <property type="term" value="P:peptidoglycan biosynthetic process"/>
    <property type="evidence" value="ECO:0007669"/>
    <property type="project" value="UniProtKB-UniRule"/>
</dbReference>
<feature type="binding site" evidence="11">
    <location>
        <position position="154"/>
    </location>
    <ligand>
        <name>UDP-N-acetyl-alpha-D-muramoyl-L-alanyl-D-glutamate</name>
        <dbReference type="ChEBI" id="CHEBI:83900"/>
    </ligand>
</feature>
<feature type="binding site" evidence="11">
    <location>
        <position position="389"/>
    </location>
    <ligand>
        <name>meso-2,6-diaminopimelate</name>
        <dbReference type="ChEBI" id="CHEBI:57791"/>
    </ligand>
</feature>
<keyword evidence="7 11" id="KW-0133">Cell shape</keyword>
<dbReference type="Gene3D" id="3.90.190.20">
    <property type="entry name" value="Mur ligase, C-terminal domain"/>
    <property type="match status" value="1"/>
</dbReference>
<feature type="binding site" evidence="11">
    <location>
        <begin position="413"/>
        <end position="416"/>
    </location>
    <ligand>
        <name>meso-2,6-diaminopimelate</name>
        <dbReference type="ChEBI" id="CHEBI:57791"/>
    </ligand>
</feature>
<evidence type="ECO:0000256" key="2">
    <source>
        <dbReference type="ARBA" id="ARBA00022490"/>
    </source>
</evidence>
<dbReference type="InterPro" id="IPR036615">
    <property type="entry name" value="Mur_ligase_C_dom_sf"/>
</dbReference>
<evidence type="ECO:0000313" key="17">
    <source>
        <dbReference type="Proteomes" id="UP001165393"/>
    </source>
</evidence>
<evidence type="ECO:0000256" key="5">
    <source>
        <dbReference type="ARBA" id="ARBA00022741"/>
    </source>
</evidence>
<evidence type="ECO:0000313" key="16">
    <source>
        <dbReference type="EMBL" id="MCM2678774.1"/>
    </source>
</evidence>
<keyword evidence="8 11" id="KW-0573">Peptidoglycan synthesis</keyword>
<dbReference type="GO" id="GO:0008360">
    <property type="term" value="P:regulation of cell shape"/>
    <property type="evidence" value="ECO:0007669"/>
    <property type="project" value="UniProtKB-KW"/>
</dbReference>
<evidence type="ECO:0000256" key="4">
    <source>
        <dbReference type="ARBA" id="ARBA00022618"/>
    </source>
</evidence>
<evidence type="ECO:0000259" key="13">
    <source>
        <dbReference type="Pfam" id="PF01225"/>
    </source>
</evidence>
<feature type="binding site" evidence="11">
    <location>
        <begin position="113"/>
        <end position="119"/>
    </location>
    <ligand>
        <name>ATP</name>
        <dbReference type="ChEBI" id="CHEBI:30616"/>
    </ligand>
</feature>
<evidence type="ECO:0000256" key="10">
    <source>
        <dbReference type="ARBA" id="ARBA00023316"/>
    </source>
</evidence>
<dbReference type="SUPFAM" id="SSF63418">
    <property type="entry name" value="MurE/MurF N-terminal domain"/>
    <property type="match status" value="1"/>
</dbReference>
<accession>A0AA42B6K4</accession>
<dbReference type="GO" id="GO:0051301">
    <property type="term" value="P:cell division"/>
    <property type="evidence" value="ECO:0007669"/>
    <property type="project" value="UniProtKB-KW"/>
</dbReference>
<feature type="binding site" evidence="11">
    <location>
        <begin position="155"/>
        <end position="156"/>
    </location>
    <ligand>
        <name>UDP-N-acetyl-alpha-D-muramoyl-L-alanyl-D-glutamate</name>
        <dbReference type="ChEBI" id="CHEBI:83900"/>
    </ligand>
</feature>
<feature type="binding site" evidence="11">
    <location>
        <position position="30"/>
    </location>
    <ligand>
        <name>UDP-N-acetyl-alpha-D-muramoyl-L-alanyl-D-glutamate</name>
        <dbReference type="ChEBI" id="CHEBI:83900"/>
    </ligand>
</feature>
<keyword evidence="2 11" id="KW-0963">Cytoplasm</keyword>
<name>A0AA42B6K4_9GAMM</name>
<dbReference type="InterPro" id="IPR018109">
    <property type="entry name" value="Folylpolyglutamate_synth_CS"/>
</dbReference>
<dbReference type="PANTHER" id="PTHR23135:SF4">
    <property type="entry name" value="UDP-N-ACETYLMURAMOYL-L-ALANYL-D-GLUTAMATE--2,6-DIAMINOPIMELATE LIGASE MURE HOMOLOG, CHLOROPLASTIC"/>
    <property type="match status" value="1"/>
</dbReference>
<feature type="binding site" evidence="11">
    <location>
        <position position="182"/>
    </location>
    <ligand>
        <name>UDP-N-acetyl-alpha-D-muramoyl-L-alanyl-D-glutamate</name>
        <dbReference type="ChEBI" id="CHEBI:83900"/>
    </ligand>
</feature>
<keyword evidence="10 11" id="KW-0961">Cell wall biogenesis/degradation</keyword>
<dbReference type="NCBIfam" id="NF001126">
    <property type="entry name" value="PRK00139.1-4"/>
    <property type="match status" value="1"/>
</dbReference>
<dbReference type="InterPro" id="IPR013221">
    <property type="entry name" value="Mur_ligase_cen"/>
</dbReference>
<dbReference type="SUPFAM" id="SSF53623">
    <property type="entry name" value="MurD-like peptide ligases, catalytic domain"/>
    <property type="match status" value="1"/>
</dbReference>
<comment type="pathway">
    <text evidence="11 12">Cell wall biogenesis; peptidoglycan biosynthesis.</text>
</comment>
<evidence type="ECO:0000259" key="14">
    <source>
        <dbReference type="Pfam" id="PF02875"/>
    </source>
</evidence>
<dbReference type="GO" id="GO:0071555">
    <property type="term" value="P:cell wall organization"/>
    <property type="evidence" value="ECO:0007669"/>
    <property type="project" value="UniProtKB-KW"/>
</dbReference>
<feature type="domain" description="Mur ligase central" evidence="15">
    <location>
        <begin position="111"/>
        <end position="316"/>
    </location>
</feature>
<keyword evidence="17" id="KW-1185">Reference proteome</keyword>
<evidence type="ECO:0000256" key="11">
    <source>
        <dbReference type="HAMAP-Rule" id="MF_00208"/>
    </source>
</evidence>
<keyword evidence="4 11" id="KW-0132">Cell division</keyword>
<dbReference type="Pfam" id="PF02875">
    <property type="entry name" value="Mur_ligase_C"/>
    <property type="match status" value="1"/>
</dbReference>
<evidence type="ECO:0000256" key="7">
    <source>
        <dbReference type="ARBA" id="ARBA00022960"/>
    </source>
</evidence>
<dbReference type="NCBIfam" id="TIGR01085">
    <property type="entry name" value="murE"/>
    <property type="match status" value="1"/>
</dbReference>
<dbReference type="InterPro" id="IPR036565">
    <property type="entry name" value="Mur-like_cat_sf"/>
</dbReference>
<comment type="PTM">
    <text evidence="11">Carboxylation is probably crucial for Mg(2+) binding and, consequently, for the gamma-phosphate positioning of ATP.</text>
</comment>
<evidence type="ECO:0000256" key="8">
    <source>
        <dbReference type="ARBA" id="ARBA00022984"/>
    </source>
</evidence>
<evidence type="ECO:0000256" key="1">
    <source>
        <dbReference type="ARBA" id="ARBA00005898"/>
    </source>
</evidence>
<dbReference type="PROSITE" id="PS01011">
    <property type="entry name" value="FOLYLPOLYGLU_SYNT_1"/>
    <property type="match status" value="1"/>
</dbReference>
<sequence>MSKRLRDIVKPWGLSARVADVEARNLIIDSRQVSHGDIFVALRGHVLDGRDFIEAAICQGACAVLIDAEQAHVDDYWSVPVVELTQLPERLGEVAARFYDVTPGAPTVVGITGTNGKTSVSHYMANLLKLLKTPAGVIGTLGYGDTNALIELPNTTPDALSVHRLLSEQFVQGKSWVTMEVSSHGLVQNRVASVPFKHAVLTNLSRDHLDYHGTMEAYGEAKAALFDWPNLSSSTINYDDAFGRRLLNSADPQTTVVYGLDNCAEIRSFPHWLTLIEICPEAAGFSAKLDSSWGLIDVTIPLLGRFNLSNVLASIGPLLMSGFHLNEVAHAVAQLKPVAGRMESFSQPTQPVCIVDYAHTSDALSEALKAARFHCKGQLWCVFGCGGDRDVGKRPLMAEAAQLSADRIIVTSDNPRSESQHKIAEDILKGFSSEQNVHVINDRHQAIQAAIREADAQDVVLIAGKGHESYQLIGDLRLHFSDREVVVNLLESEANS</sequence>
<feature type="binding site" evidence="11">
    <location>
        <position position="464"/>
    </location>
    <ligand>
        <name>meso-2,6-diaminopimelate</name>
        <dbReference type="ChEBI" id="CHEBI:57791"/>
    </ligand>
</feature>
<reference evidence="16 17" key="1">
    <citation type="journal article" date="2013" name="Antonie Van Leeuwenhoek">
        <title>Echinimonas agarilytica gen. nov., sp. nov., a new gammaproteobacterium isolated from the sea urchin Strongylocentrotus intermedius.</title>
        <authorList>
            <person name="Nedashkovskaya O.I."/>
            <person name="Stenkova A.M."/>
            <person name="Zhukova N.V."/>
            <person name="Van Trappen S."/>
            <person name="Lee J.S."/>
            <person name="Kim S.B."/>
        </authorList>
    </citation>
    <scope>NUCLEOTIDE SEQUENCE [LARGE SCALE GENOMIC DNA]</scope>
    <source>
        <strain evidence="16 17">KMM 6351</strain>
    </source>
</reference>
<comment type="similarity">
    <text evidence="1 11">Belongs to the MurCDEF family. MurE subfamily.</text>
</comment>
<feature type="modified residue" description="N6-carboxylysine" evidence="11">
    <location>
        <position position="222"/>
    </location>
</feature>
<proteinExistence type="inferred from homology"/>
<keyword evidence="3 11" id="KW-0436">Ligase</keyword>
<dbReference type="Proteomes" id="UP001165393">
    <property type="component" value="Unassembled WGS sequence"/>
</dbReference>
<feature type="binding site" evidence="11">
    <location>
        <position position="468"/>
    </location>
    <ligand>
        <name>meso-2,6-diaminopimelate</name>
        <dbReference type="ChEBI" id="CHEBI:57791"/>
    </ligand>
</feature>
<organism evidence="16 17">
    <name type="scientific">Echinimonas agarilytica</name>
    <dbReference type="NCBI Taxonomy" id="1215918"/>
    <lineage>
        <taxon>Bacteria</taxon>
        <taxon>Pseudomonadati</taxon>
        <taxon>Pseudomonadota</taxon>
        <taxon>Gammaproteobacteria</taxon>
        <taxon>Alteromonadales</taxon>
        <taxon>Echinimonadaceae</taxon>
        <taxon>Echinimonas</taxon>
    </lineage>
</organism>
<dbReference type="Gene3D" id="3.40.1190.10">
    <property type="entry name" value="Mur-like, catalytic domain"/>
    <property type="match status" value="1"/>
</dbReference>
<dbReference type="InterPro" id="IPR035911">
    <property type="entry name" value="MurE/MurF_N"/>
</dbReference>
<dbReference type="GO" id="GO:0005524">
    <property type="term" value="F:ATP binding"/>
    <property type="evidence" value="ECO:0007669"/>
    <property type="project" value="UniProtKB-UniRule"/>
</dbReference>
<evidence type="ECO:0000259" key="15">
    <source>
        <dbReference type="Pfam" id="PF08245"/>
    </source>
</evidence>
<dbReference type="InterPro" id="IPR004101">
    <property type="entry name" value="Mur_ligase_C"/>
</dbReference>
<comment type="cofactor">
    <cofactor evidence="11">
        <name>Mg(2+)</name>
        <dbReference type="ChEBI" id="CHEBI:18420"/>
    </cofactor>
</comment>
<feature type="short sequence motif" description="Meso-diaminopimelate recognition motif" evidence="11">
    <location>
        <begin position="413"/>
        <end position="416"/>
    </location>
</feature>
<dbReference type="EMBL" id="JAMQGP010000001">
    <property type="protein sequence ID" value="MCM2678774.1"/>
    <property type="molecule type" value="Genomic_DNA"/>
</dbReference>
<dbReference type="InterPro" id="IPR005761">
    <property type="entry name" value="UDP-N-AcMur-Glu-dNH2Pim_ligase"/>
</dbReference>
<dbReference type="InterPro" id="IPR000713">
    <property type="entry name" value="Mur_ligase_N"/>
</dbReference>
<dbReference type="GO" id="GO:0000287">
    <property type="term" value="F:magnesium ion binding"/>
    <property type="evidence" value="ECO:0007669"/>
    <property type="project" value="UniProtKB-UniRule"/>
</dbReference>
<protein>
    <recommendedName>
        <fullName evidence="11">UDP-N-acetylmuramoyl-L-alanyl-D-glutamate--2,6-diaminopimelate ligase</fullName>
        <ecNumber evidence="11">6.3.2.13</ecNumber>
    </recommendedName>
    <alternativeName>
        <fullName evidence="11">Meso-A2pm-adding enzyme</fullName>
    </alternativeName>
    <alternativeName>
        <fullName evidence="11">Meso-diaminopimelate-adding enzyme</fullName>
    </alternativeName>
    <alternativeName>
        <fullName evidence="11">UDP-MurNAc-L-Ala-D-Glu:meso-diaminopimelate ligase</fullName>
    </alternativeName>
    <alternativeName>
        <fullName evidence="11">UDP-MurNAc-tripeptide synthetase</fullName>
    </alternativeName>
    <alternativeName>
        <fullName evidence="11">UDP-N-acetylmuramyl-tripeptide synthetase</fullName>
    </alternativeName>
</protein>
<dbReference type="GO" id="GO:0004326">
    <property type="term" value="F:tetrahydrofolylpolyglutamate synthase activity"/>
    <property type="evidence" value="ECO:0007669"/>
    <property type="project" value="InterPro"/>
</dbReference>
<dbReference type="RefSeq" id="WP_251260128.1">
    <property type="nucleotide sequence ID" value="NZ_JAMQGP010000001.1"/>
</dbReference>
<comment type="function">
    <text evidence="11">Catalyzes the addition of meso-diaminopimelic acid to the nucleotide precursor UDP-N-acetylmuramoyl-L-alanyl-D-glutamate (UMAG) in the biosynthesis of bacterial cell-wall peptidoglycan.</text>
</comment>
<comment type="caution">
    <text evidence="11">Lacks conserved residue(s) required for the propagation of feature annotation.</text>
</comment>
<feature type="binding site" evidence="11">
    <location>
        <position position="188"/>
    </location>
    <ligand>
        <name>UDP-N-acetyl-alpha-D-muramoyl-L-alanyl-D-glutamate</name>
        <dbReference type="ChEBI" id="CHEBI:83900"/>
    </ligand>
</feature>
<comment type="subcellular location">
    <subcellularLocation>
        <location evidence="11 12">Cytoplasm</location>
    </subcellularLocation>
</comment>
<evidence type="ECO:0000256" key="9">
    <source>
        <dbReference type="ARBA" id="ARBA00023306"/>
    </source>
</evidence>
<feature type="binding site" evidence="11">
    <location>
        <position position="190"/>
    </location>
    <ligand>
        <name>UDP-N-acetyl-alpha-D-muramoyl-L-alanyl-D-glutamate</name>
        <dbReference type="ChEBI" id="CHEBI:83900"/>
    </ligand>
</feature>
<comment type="caution">
    <text evidence="16">The sequence shown here is derived from an EMBL/GenBank/DDBJ whole genome shotgun (WGS) entry which is preliminary data.</text>
</comment>
<evidence type="ECO:0000256" key="6">
    <source>
        <dbReference type="ARBA" id="ARBA00022840"/>
    </source>
</evidence>
<dbReference type="GO" id="GO:0005737">
    <property type="term" value="C:cytoplasm"/>
    <property type="evidence" value="ECO:0007669"/>
    <property type="project" value="UniProtKB-SubCell"/>
</dbReference>
<evidence type="ECO:0000256" key="3">
    <source>
        <dbReference type="ARBA" id="ARBA00022598"/>
    </source>
</evidence>
<feature type="domain" description="Mur ligase C-terminal" evidence="14">
    <location>
        <begin position="340"/>
        <end position="466"/>
    </location>
</feature>
<dbReference type="SUPFAM" id="SSF53244">
    <property type="entry name" value="MurD-like peptide ligases, peptide-binding domain"/>
    <property type="match status" value="1"/>
</dbReference>